<dbReference type="RefSeq" id="WP_377167214.1">
    <property type="nucleotide sequence ID" value="NZ_JBHSMQ010000004.1"/>
</dbReference>
<keyword evidence="6" id="KW-1185">Reference proteome</keyword>
<dbReference type="Pfam" id="PF07583">
    <property type="entry name" value="PSCyt2"/>
    <property type="match status" value="1"/>
</dbReference>
<dbReference type="Pfam" id="PF13385">
    <property type="entry name" value="Laminin_G_3"/>
    <property type="match status" value="1"/>
</dbReference>
<dbReference type="InterPro" id="IPR011429">
    <property type="entry name" value="Cyt_c_Planctomycete-type"/>
</dbReference>
<comment type="caution">
    <text evidence="5">The sequence shown here is derived from an EMBL/GenBank/DDBJ whole genome shotgun (WGS) entry which is preliminary data.</text>
</comment>
<feature type="domain" description="LamG-like jellyroll fold" evidence="4">
    <location>
        <begin position="486"/>
        <end position="628"/>
    </location>
</feature>
<accession>A0ABW0KR29</accession>
<dbReference type="EMBL" id="JBHSMQ010000004">
    <property type="protein sequence ID" value="MFC5455790.1"/>
    <property type="molecule type" value="Genomic_DNA"/>
</dbReference>
<gene>
    <name evidence="5" type="ORF">ACFQDI_13060</name>
</gene>
<evidence type="ECO:0000313" key="6">
    <source>
        <dbReference type="Proteomes" id="UP001596052"/>
    </source>
</evidence>
<organism evidence="5 6">
    <name type="scientific">Prosthecobacter fluviatilis</name>
    <dbReference type="NCBI Taxonomy" id="445931"/>
    <lineage>
        <taxon>Bacteria</taxon>
        <taxon>Pseudomonadati</taxon>
        <taxon>Verrucomicrobiota</taxon>
        <taxon>Verrucomicrobiia</taxon>
        <taxon>Verrucomicrobiales</taxon>
        <taxon>Verrucomicrobiaceae</taxon>
        <taxon>Prosthecobacter</taxon>
    </lineage>
</organism>
<dbReference type="Proteomes" id="UP001596052">
    <property type="component" value="Unassembled WGS sequence"/>
</dbReference>
<dbReference type="PANTHER" id="PTHR35889">
    <property type="entry name" value="CYCLOINULO-OLIGOSACCHARIDE FRUCTANOTRANSFERASE-RELATED"/>
    <property type="match status" value="1"/>
</dbReference>
<reference evidence="6" key="1">
    <citation type="journal article" date="2019" name="Int. J. Syst. Evol. Microbiol.">
        <title>The Global Catalogue of Microorganisms (GCM) 10K type strain sequencing project: providing services to taxonomists for standard genome sequencing and annotation.</title>
        <authorList>
            <consortium name="The Broad Institute Genomics Platform"/>
            <consortium name="The Broad Institute Genome Sequencing Center for Infectious Disease"/>
            <person name="Wu L."/>
            <person name="Ma J."/>
        </authorList>
    </citation>
    <scope>NUCLEOTIDE SEQUENCE [LARGE SCALE GENOMIC DNA]</scope>
    <source>
        <strain evidence="6">CGMCC 4.1469</strain>
    </source>
</reference>
<evidence type="ECO:0000256" key="3">
    <source>
        <dbReference type="SAM" id="SignalP"/>
    </source>
</evidence>
<dbReference type="InterPro" id="IPR006558">
    <property type="entry name" value="LamG-like"/>
</dbReference>
<dbReference type="InterPro" id="IPR013320">
    <property type="entry name" value="ConA-like_dom_sf"/>
</dbReference>
<dbReference type="InterPro" id="IPR011444">
    <property type="entry name" value="DUF1549"/>
</dbReference>
<dbReference type="PANTHER" id="PTHR35889:SF3">
    <property type="entry name" value="F-BOX DOMAIN-CONTAINING PROTEIN"/>
    <property type="match status" value="1"/>
</dbReference>
<evidence type="ECO:0000256" key="1">
    <source>
        <dbReference type="ARBA" id="ARBA00022729"/>
    </source>
</evidence>
<evidence type="ECO:0000259" key="4">
    <source>
        <dbReference type="SMART" id="SM00560"/>
    </source>
</evidence>
<keyword evidence="1 3" id="KW-0732">Signal</keyword>
<dbReference type="SMART" id="SM00560">
    <property type="entry name" value="LamGL"/>
    <property type="match status" value="1"/>
</dbReference>
<evidence type="ECO:0000313" key="5">
    <source>
        <dbReference type="EMBL" id="MFC5455790.1"/>
    </source>
</evidence>
<dbReference type="Pfam" id="PF07587">
    <property type="entry name" value="PSD1"/>
    <property type="match status" value="1"/>
</dbReference>
<dbReference type="InterPro" id="IPR022655">
    <property type="entry name" value="DUF1553"/>
</dbReference>
<dbReference type="Pfam" id="PF07635">
    <property type="entry name" value="PSCyt1"/>
    <property type="match status" value="1"/>
</dbReference>
<proteinExistence type="predicted"/>
<protein>
    <submittedName>
        <fullName evidence="5">DUF1553 domain-containing protein</fullName>
    </submittedName>
</protein>
<dbReference type="InterPro" id="IPR036909">
    <property type="entry name" value="Cyt_c-like_dom_sf"/>
</dbReference>
<feature type="signal peptide" evidence="3">
    <location>
        <begin position="1"/>
        <end position="18"/>
    </location>
</feature>
<dbReference type="Gene3D" id="2.60.120.200">
    <property type="match status" value="1"/>
</dbReference>
<dbReference type="SUPFAM" id="SSF49899">
    <property type="entry name" value="Concanavalin A-like lectins/glucanases"/>
    <property type="match status" value="1"/>
</dbReference>
<evidence type="ECO:0000256" key="2">
    <source>
        <dbReference type="ARBA" id="ARBA00023157"/>
    </source>
</evidence>
<name>A0ABW0KR29_9BACT</name>
<sequence length="1049" mass="116591">MRINLTLLLTLLASVATAAQPIGFNKDIRPILADACFHCHGPDPGTRKAGLRLDTEAGFFTAKEGEQPTVIKNKPEISSLFQRLITKDEDDLMPPPESHKTLKPAEIALIKEWIAQGAPWQPHWSLIAPRKAPLPAVKDSAWIKTPVDRFILSKLEAIGLTPATQAEDHALIRRVSLDLTGLPPSPELMTRYLPLTDQKYSALVDELLKSPAYGEHRARYWLDAARYADTHGLHFDKPREMWPYRDWVVKAYNNNEPFDKFTVEQIAGDLLPKPTEDQLIATGFQRCNITTNEGGTIDEENLANYASDRVQTMGWVYFGLTTNCSQCHDHKFDPITQKDYYSMAAFFRNTTQKPKDGNVKDGLGPILVLPTDKDRPRWTALPTEIAAAKTKQDAARKTAKPLFDLWLTTAKPEDLDKDVPTKGITAHLPLNEGAGSEVNATCGSAKTFKATGEVTWKPDGKLGPAPVMKPNSTFEIGDVGDYEKDHAFSYGAWIRAGKVTGIAGSILSRMDEKNGHRGWDLFQSDNKLSVHIVSNWPGDAIKVSTAKPALRPNVWQHVFVTYDGKGKAGGVRIFVDGVEAQIRPDVNALKGSIKTTTPTRIGQRSHGSYFTDGGVQDVRIYDRQLSAAEVMTLSKVGPLRTMLAAKKPGPKQQEALFEHYLTTRDAAYQTALATSTRLTAEQETIKARSPMTHVQEEKMDTKPMANILMRGQYDKVGDPVEAAVPAALGKLPADAPKNRLGLAQWLVSDNNTLTARVTVNRMWQELFGSGIVKTSEDFGIMGSAPSNPELLDWLAVEFKETGWDVKRFYKMLVTSAAYRQAAVITPAKLEKDRDNALLSRGPRFRMDAEMIRDYALAASGTLSPRMGGPGTLPYQPENIWEVVGMGTEKYVQDKGENLYRRTLYDFWKRMAPPANMDIFNAPSREMSCVRRDRTNTPLQALVTMNDPQFIEAARNLAQHTLQNVKGDDTARLSAIYEHLLCRPLKDAEKPILHASLADMRKFYTANAAEAESLLKVGESKADDKLPKPELAAWTMLCNEVMNLDEVLNK</sequence>
<feature type="chain" id="PRO_5045063117" evidence="3">
    <location>
        <begin position="19"/>
        <end position="1049"/>
    </location>
</feature>
<keyword evidence="2" id="KW-1015">Disulfide bond</keyword>
<dbReference type="SUPFAM" id="SSF46626">
    <property type="entry name" value="Cytochrome c"/>
    <property type="match status" value="1"/>
</dbReference>